<evidence type="ECO:0000313" key="2">
    <source>
        <dbReference type="EMBL" id="CAE6468213.1"/>
    </source>
</evidence>
<reference evidence="2" key="1">
    <citation type="submission" date="2021-01" db="EMBL/GenBank/DDBJ databases">
        <authorList>
            <person name="Kaushik A."/>
        </authorList>
    </citation>
    <scope>NUCLEOTIDE SEQUENCE</scope>
    <source>
        <strain evidence="2">AG1-1C</strain>
    </source>
</reference>
<dbReference type="Proteomes" id="UP000663846">
    <property type="component" value="Unassembled WGS sequence"/>
</dbReference>
<evidence type="ECO:0000313" key="3">
    <source>
        <dbReference type="Proteomes" id="UP000663846"/>
    </source>
</evidence>
<protein>
    <recommendedName>
        <fullName evidence="4">MYND-type domain-containing protein</fullName>
    </recommendedName>
</protein>
<feature type="region of interest" description="Disordered" evidence="1">
    <location>
        <begin position="1"/>
        <end position="20"/>
    </location>
</feature>
<proteinExistence type="predicted"/>
<organism evidence="2 3">
    <name type="scientific">Rhizoctonia solani</name>
    <dbReference type="NCBI Taxonomy" id="456999"/>
    <lineage>
        <taxon>Eukaryota</taxon>
        <taxon>Fungi</taxon>
        <taxon>Dikarya</taxon>
        <taxon>Basidiomycota</taxon>
        <taxon>Agaricomycotina</taxon>
        <taxon>Agaricomycetes</taxon>
        <taxon>Cantharellales</taxon>
        <taxon>Ceratobasidiaceae</taxon>
        <taxon>Rhizoctonia</taxon>
    </lineage>
</organism>
<evidence type="ECO:0000256" key="1">
    <source>
        <dbReference type="SAM" id="MobiDB-lite"/>
    </source>
</evidence>
<dbReference type="EMBL" id="CAJMWS010000901">
    <property type="protein sequence ID" value="CAE6468213.1"/>
    <property type="molecule type" value="Genomic_DNA"/>
</dbReference>
<accession>A0A8H3GVU0</accession>
<gene>
    <name evidence="2" type="ORF">RDB_LOCUS170581</name>
</gene>
<dbReference type="AlphaFoldDB" id="A0A8H3GVU0"/>
<name>A0A8H3GVU0_9AGAM</name>
<comment type="caution">
    <text evidence="2">The sequence shown here is derived from an EMBL/GenBank/DDBJ whole genome shotgun (WGS) entry which is preliminary data.</text>
</comment>
<sequence length="558" mass="63373">MALRHFDGSETDPNTEGEWGPSLSNYVDTFEDRIQASLARYFQRKEIIIQTSNDLIPLSLLETTLAVGENMHKVGFQSGSEIFAVLMSTIRGYAKLHKGDMFEHYYGFLCVRHLIRMVCIGIIQRGGSWEAFLKTIQPECPWNRVTTLISEASHDIMHRTLMGNKQEATLKLLGFSETTSSVFADAGGLTTEDIEFLIDILWESRKSVLPLRFKGLLPGFPVFLFLLYNMTDYTDLLDVAPLWLEVQDLVQRCYLGNSSTYERNILRQVSRWIHDKVSGPFRTVALDYVPVDDDDARAVVKAYSDLLSPPIPLSLAPIMLLDVSMTMYRWISYMLTNPRPRRRALERLAPIAAKAALERLWLEIDREKDGLMANNRRGFTRTYAFDVLNNVAAHYFDTPDRQIREDMLRMLLGIEIYSLLGRVLVLVTHESGLTEDALDIWDQFIDSLQDFVPVLKPLMKIPTARPESLRSEWGKVSRLLALRLNSSIPCPTPKYILKEATEVWNIFLTKQLAKDSGSYMCSSPRCADPSVAGPSSEAKITCGGCGMAYYCSQRCQIK</sequence>
<evidence type="ECO:0008006" key="4">
    <source>
        <dbReference type="Google" id="ProtNLM"/>
    </source>
</evidence>